<dbReference type="RefSeq" id="WP_106181493.1">
    <property type="nucleotide sequence ID" value="NZ_PVNH01000012.1"/>
</dbReference>
<keyword evidence="3" id="KW-1185">Reference proteome</keyword>
<comment type="caution">
    <text evidence="2">The sequence shown here is derived from an EMBL/GenBank/DDBJ whole genome shotgun (WGS) entry which is preliminary data.</text>
</comment>
<sequence>MSRNEALRAVARHVGTEATGGRGLGGETTLVTLADDRRVVAKRGAGARATQAEAAGLRWLAEHGDVPVPAVHGADDEWIVLDYVAPGAPGIAAAESFGRGLAALHLRGAPAFGSPPPGGPVDAWMGLAPMRNEEHADWPTFYARHRVEPYVRTCVDAGLLDRGQAAVFDEVCARLPELAGPPEPPARLHGDAWSGNVHWAADGRVWLIDPAAYGGHRETDLAMLRLFGTPLLDHVLGAYADAARDAGAPLADGWTGRVDLHQLFPLLMHAAVFGGGYAGQALAAARAALRA</sequence>
<dbReference type="OrthoDB" id="5291879at2"/>
<keyword evidence="1 2" id="KW-0418">Kinase</keyword>
<dbReference type="PIRSF" id="PIRSF006221">
    <property type="entry name" value="Ketosamine-3-kinase"/>
    <property type="match status" value="1"/>
</dbReference>
<dbReference type="PANTHER" id="PTHR12149:SF8">
    <property type="entry name" value="PROTEIN-RIBULOSAMINE 3-KINASE"/>
    <property type="match status" value="1"/>
</dbReference>
<dbReference type="Pfam" id="PF03881">
    <property type="entry name" value="Fructosamin_kin"/>
    <property type="match status" value="1"/>
</dbReference>
<dbReference type="EMBL" id="PVNH01000012">
    <property type="protein sequence ID" value="PRX44168.1"/>
    <property type="molecule type" value="Genomic_DNA"/>
</dbReference>
<comment type="similarity">
    <text evidence="1">Belongs to the fructosamine kinase family.</text>
</comment>
<dbReference type="InterPro" id="IPR011009">
    <property type="entry name" value="Kinase-like_dom_sf"/>
</dbReference>
<dbReference type="GO" id="GO:0016301">
    <property type="term" value="F:kinase activity"/>
    <property type="evidence" value="ECO:0007669"/>
    <property type="project" value="UniProtKB-UniRule"/>
</dbReference>
<dbReference type="PANTHER" id="PTHR12149">
    <property type="entry name" value="FRUCTOSAMINE 3 KINASE-RELATED PROTEIN"/>
    <property type="match status" value="1"/>
</dbReference>
<accession>A0A2T0LM55</accession>
<evidence type="ECO:0000313" key="2">
    <source>
        <dbReference type="EMBL" id="PRX44168.1"/>
    </source>
</evidence>
<proteinExistence type="inferred from homology"/>
<name>A0A2T0LM55_9PSEU</name>
<gene>
    <name evidence="2" type="ORF">B0I33_11246</name>
</gene>
<dbReference type="AlphaFoldDB" id="A0A2T0LM55"/>
<evidence type="ECO:0000256" key="1">
    <source>
        <dbReference type="PIRNR" id="PIRNR006221"/>
    </source>
</evidence>
<dbReference type="Gene3D" id="1.10.510.10">
    <property type="entry name" value="Transferase(Phosphotransferase) domain 1"/>
    <property type="match status" value="1"/>
</dbReference>
<dbReference type="Proteomes" id="UP000238362">
    <property type="component" value="Unassembled WGS sequence"/>
</dbReference>
<reference evidence="2 3" key="1">
    <citation type="submission" date="2018-03" db="EMBL/GenBank/DDBJ databases">
        <title>Genomic Encyclopedia of Type Strains, Phase III (KMG-III): the genomes of soil and plant-associated and newly described type strains.</title>
        <authorList>
            <person name="Whitman W."/>
        </authorList>
    </citation>
    <scope>NUCLEOTIDE SEQUENCE [LARGE SCALE GENOMIC DNA]</scope>
    <source>
        <strain evidence="2 3">CGMCC 4.7125</strain>
    </source>
</reference>
<protein>
    <submittedName>
        <fullName evidence="2">Fructosamine-3-kinase</fullName>
    </submittedName>
</protein>
<dbReference type="InterPro" id="IPR016477">
    <property type="entry name" value="Fructo-/Ketosamine-3-kinase"/>
</dbReference>
<evidence type="ECO:0000313" key="3">
    <source>
        <dbReference type="Proteomes" id="UP000238362"/>
    </source>
</evidence>
<dbReference type="Gene3D" id="3.30.200.20">
    <property type="entry name" value="Phosphorylase Kinase, domain 1"/>
    <property type="match status" value="1"/>
</dbReference>
<keyword evidence="1" id="KW-0808">Transferase</keyword>
<dbReference type="Gene3D" id="1.20.1270.240">
    <property type="match status" value="1"/>
</dbReference>
<organism evidence="2 3">
    <name type="scientific">Prauserella shujinwangii</name>
    <dbReference type="NCBI Taxonomy" id="1453103"/>
    <lineage>
        <taxon>Bacteria</taxon>
        <taxon>Bacillati</taxon>
        <taxon>Actinomycetota</taxon>
        <taxon>Actinomycetes</taxon>
        <taxon>Pseudonocardiales</taxon>
        <taxon>Pseudonocardiaceae</taxon>
        <taxon>Prauserella</taxon>
    </lineage>
</organism>
<dbReference type="SUPFAM" id="SSF56112">
    <property type="entry name" value="Protein kinase-like (PK-like)"/>
    <property type="match status" value="1"/>
</dbReference>